<dbReference type="InterPro" id="IPR030184">
    <property type="entry name" value="WAT1-related"/>
</dbReference>
<dbReference type="GO" id="GO:0016020">
    <property type="term" value="C:membrane"/>
    <property type="evidence" value="ECO:0007669"/>
    <property type="project" value="UniProtKB-SubCell"/>
</dbReference>
<feature type="transmembrane region" description="Helical" evidence="6">
    <location>
        <begin position="300"/>
        <end position="323"/>
    </location>
</feature>
<dbReference type="SUPFAM" id="SSF103481">
    <property type="entry name" value="Multidrug resistance efflux transporter EmrE"/>
    <property type="match status" value="1"/>
</dbReference>
<dbReference type="EMBL" id="KZ662878">
    <property type="protein sequence ID" value="PPS18019.1"/>
    <property type="molecule type" value="Genomic_DNA"/>
</dbReference>
<evidence type="ECO:0000256" key="6">
    <source>
        <dbReference type="RuleBase" id="RU363077"/>
    </source>
</evidence>
<dbReference type="OrthoDB" id="995713at2759"/>
<feature type="transmembrane region" description="Helical" evidence="6">
    <location>
        <begin position="41"/>
        <end position="64"/>
    </location>
</feature>
<feature type="domain" description="EamA" evidence="7">
    <location>
        <begin position="237"/>
        <end position="374"/>
    </location>
</feature>
<comment type="similarity">
    <text evidence="2 6">Belongs to the drug/metabolite transporter (DMT) superfamily. Plant drug/metabolite exporter (P-DME) (TC 2.A.7.4) family.</text>
</comment>
<name>A0A2P5YR20_GOSBA</name>
<comment type="subcellular location">
    <subcellularLocation>
        <location evidence="1 6">Membrane</location>
        <topology evidence="1 6">Multi-pass membrane protein</topology>
    </subcellularLocation>
</comment>
<feature type="transmembrane region" description="Helical" evidence="6">
    <location>
        <begin position="234"/>
        <end position="254"/>
    </location>
</feature>
<feature type="transmembrane region" description="Helical" evidence="6">
    <location>
        <begin position="6"/>
        <end position="29"/>
    </location>
</feature>
<evidence type="ECO:0000256" key="3">
    <source>
        <dbReference type="ARBA" id="ARBA00022692"/>
    </source>
</evidence>
<dbReference type="Proteomes" id="UP000239757">
    <property type="component" value="Unassembled WGS sequence"/>
</dbReference>
<feature type="transmembrane region" description="Helical" evidence="6">
    <location>
        <begin position="355"/>
        <end position="374"/>
    </location>
</feature>
<dbReference type="AlphaFoldDB" id="A0A2P5YR20"/>
<dbReference type="InterPro" id="IPR037185">
    <property type="entry name" value="EmrE-like"/>
</dbReference>
<evidence type="ECO:0000313" key="8">
    <source>
        <dbReference type="EMBL" id="PPS18019.1"/>
    </source>
</evidence>
<evidence type="ECO:0000256" key="5">
    <source>
        <dbReference type="ARBA" id="ARBA00023136"/>
    </source>
</evidence>
<evidence type="ECO:0000259" key="7">
    <source>
        <dbReference type="Pfam" id="PF00892"/>
    </source>
</evidence>
<dbReference type="PANTHER" id="PTHR31218">
    <property type="entry name" value="WAT1-RELATED PROTEIN"/>
    <property type="match status" value="1"/>
</dbReference>
<evidence type="ECO:0000256" key="2">
    <source>
        <dbReference type="ARBA" id="ARBA00007635"/>
    </source>
</evidence>
<feature type="transmembrane region" description="Helical" evidence="6">
    <location>
        <begin position="189"/>
        <end position="207"/>
    </location>
</feature>
<dbReference type="GO" id="GO:0022857">
    <property type="term" value="F:transmembrane transporter activity"/>
    <property type="evidence" value="ECO:0007669"/>
    <property type="project" value="InterPro"/>
</dbReference>
<evidence type="ECO:0000256" key="1">
    <source>
        <dbReference type="ARBA" id="ARBA00004141"/>
    </source>
</evidence>
<reference evidence="8 9" key="1">
    <citation type="submission" date="2015-01" db="EMBL/GenBank/DDBJ databases">
        <title>Genome of allotetraploid Gossypium barbadense reveals genomic plasticity and fiber elongation in cotton evolution.</title>
        <authorList>
            <person name="Chen X."/>
            <person name="Liu X."/>
            <person name="Zhao B."/>
            <person name="Zheng H."/>
            <person name="Hu Y."/>
            <person name="Lu G."/>
            <person name="Yang C."/>
            <person name="Chen J."/>
            <person name="Shan C."/>
            <person name="Zhang L."/>
            <person name="Zhou Y."/>
            <person name="Wang L."/>
            <person name="Guo W."/>
            <person name="Bai Y."/>
            <person name="Ruan J."/>
            <person name="Shangguan X."/>
            <person name="Mao Y."/>
            <person name="Jiang J."/>
            <person name="Zhu Y."/>
            <person name="Lei J."/>
            <person name="Kang H."/>
            <person name="Chen S."/>
            <person name="He X."/>
            <person name="Wang R."/>
            <person name="Wang Y."/>
            <person name="Chen J."/>
            <person name="Wang L."/>
            <person name="Yu S."/>
            <person name="Wang B."/>
            <person name="Wei J."/>
            <person name="Song S."/>
            <person name="Lu X."/>
            <person name="Gao Z."/>
            <person name="Gu W."/>
            <person name="Deng X."/>
            <person name="Ma D."/>
            <person name="Wang S."/>
            <person name="Liang W."/>
            <person name="Fang L."/>
            <person name="Cai C."/>
            <person name="Zhu X."/>
            <person name="Zhou B."/>
            <person name="Zhang Y."/>
            <person name="Chen Z."/>
            <person name="Xu S."/>
            <person name="Zhu R."/>
            <person name="Wang S."/>
            <person name="Zhang T."/>
            <person name="Zhao G."/>
        </authorList>
    </citation>
    <scope>NUCLEOTIDE SEQUENCE [LARGE SCALE GENOMIC DNA]</scope>
    <source>
        <strain evidence="9">cv. Xinhai21</strain>
        <tissue evidence="8">Leaf</tissue>
    </source>
</reference>
<accession>A0A2P5YR20</accession>
<evidence type="ECO:0000313" key="9">
    <source>
        <dbReference type="Proteomes" id="UP000239757"/>
    </source>
</evidence>
<protein>
    <recommendedName>
        <fullName evidence="6">WAT1-related protein</fullName>
    </recommendedName>
</protein>
<feature type="transmembrane region" description="Helical" evidence="6">
    <location>
        <begin position="266"/>
        <end position="288"/>
    </location>
</feature>
<keyword evidence="5 6" id="KW-0472">Membrane</keyword>
<gene>
    <name evidence="8" type="ORF">GOBAR_AA02560</name>
</gene>
<keyword evidence="3 6" id="KW-0812">Transmembrane</keyword>
<evidence type="ECO:0000256" key="4">
    <source>
        <dbReference type="ARBA" id="ARBA00022989"/>
    </source>
</evidence>
<keyword evidence="4 6" id="KW-1133">Transmembrane helix</keyword>
<dbReference type="Pfam" id="PF00892">
    <property type="entry name" value="EamA"/>
    <property type="match status" value="1"/>
</dbReference>
<feature type="transmembrane region" description="Helical" evidence="6">
    <location>
        <begin position="330"/>
        <end position="349"/>
    </location>
</feature>
<proteinExistence type="inferred from homology"/>
<sequence length="407" mass="45044">MASRNGWKELVLPCIAMVAVECSTVIATIQIKAASVKGMSYVVFTAYCYILGTLVFLLLVSLFKRKSVLPQLKYPLFSRIFLIGLFGYESLFPFKLHIMIDKEKPNPMNLFHVSETGFQVNYACTKAYNLVPQLWLQPLAISHQLLPSYLLSSSDVYMFEKSSLRPFLPHVFAHTRIEKVAFRSSSSRAKIMGTFTSICGALVIIFYKGPKVFSLSSSAIHQRPLGLMSSESNWIIGGLLLAVAFVLVSLGYIIQSQIMKIYPEEVTVNFFYNLFGTIISLPICFLAEPNLSSWRLSSDLAAVAVLYSGLFGFSFLCVVHIWGIHLKGPVFVASFKPTSIAIAVVMSAIFLGEAIFLGSVIGSLILCTGLYCVLWGKAKEEEETIDDDCGLSTPINGRVPLLRSQQS</sequence>
<dbReference type="InterPro" id="IPR000620">
    <property type="entry name" value="EamA_dom"/>
</dbReference>
<organism evidence="8 9">
    <name type="scientific">Gossypium barbadense</name>
    <name type="common">Sea Island cotton</name>
    <name type="synonym">Hibiscus barbadensis</name>
    <dbReference type="NCBI Taxonomy" id="3634"/>
    <lineage>
        <taxon>Eukaryota</taxon>
        <taxon>Viridiplantae</taxon>
        <taxon>Streptophyta</taxon>
        <taxon>Embryophyta</taxon>
        <taxon>Tracheophyta</taxon>
        <taxon>Spermatophyta</taxon>
        <taxon>Magnoliopsida</taxon>
        <taxon>eudicotyledons</taxon>
        <taxon>Gunneridae</taxon>
        <taxon>Pentapetalae</taxon>
        <taxon>rosids</taxon>
        <taxon>malvids</taxon>
        <taxon>Malvales</taxon>
        <taxon>Malvaceae</taxon>
        <taxon>Malvoideae</taxon>
        <taxon>Gossypium</taxon>
    </lineage>
</organism>